<protein>
    <submittedName>
        <fullName evidence="2">Uncharacterized protein</fullName>
    </submittedName>
</protein>
<accession>A0A382VER9</accession>
<sequence length="25" mass="2876">NIQNQTRHENSTTNDFQVSPIIYGV</sequence>
<name>A0A382VER9_9ZZZZ</name>
<dbReference type="EMBL" id="UINC01151006">
    <property type="protein sequence ID" value="SVD44361.1"/>
    <property type="molecule type" value="Genomic_DNA"/>
</dbReference>
<evidence type="ECO:0000256" key="1">
    <source>
        <dbReference type="SAM" id="MobiDB-lite"/>
    </source>
</evidence>
<feature type="compositionally biased region" description="Basic and acidic residues" evidence="1">
    <location>
        <begin position="1"/>
        <end position="10"/>
    </location>
</feature>
<organism evidence="2">
    <name type="scientific">marine metagenome</name>
    <dbReference type="NCBI Taxonomy" id="408172"/>
    <lineage>
        <taxon>unclassified sequences</taxon>
        <taxon>metagenomes</taxon>
        <taxon>ecological metagenomes</taxon>
    </lineage>
</organism>
<evidence type="ECO:0000313" key="2">
    <source>
        <dbReference type="EMBL" id="SVD44361.1"/>
    </source>
</evidence>
<gene>
    <name evidence="2" type="ORF">METZ01_LOCUS397215</name>
</gene>
<dbReference type="AlphaFoldDB" id="A0A382VER9"/>
<proteinExistence type="predicted"/>
<feature type="non-terminal residue" evidence="2">
    <location>
        <position position="1"/>
    </location>
</feature>
<feature type="region of interest" description="Disordered" evidence="1">
    <location>
        <begin position="1"/>
        <end position="20"/>
    </location>
</feature>
<reference evidence="2" key="1">
    <citation type="submission" date="2018-05" db="EMBL/GenBank/DDBJ databases">
        <authorList>
            <person name="Lanie J.A."/>
            <person name="Ng W.-L."/>
            <person name="Kazmierczak K.M."/>
            <person name="Andrzejewski T.M."/>
            <person name="Davidsen T.M."/>
            <person name="Wayne K.J."/>
            <person name="Tettelin H."/>
            <person name="Glass J.I."/>
            <person name="Rusch D."/>
            <person name="Podicherti R."/>
            <person name="Tsui H.-C.T."/>
            <person name="Winkler M.E."/>
        </authorList>
    </citation>
    <scope>NUCLEOTIDE SEQUENCE</scope>
</reference>